<dbReference type="PRINTS" id="PR00344">
    <property type="entry name" value="BCTRLSENSOR"/>
</dbReference>
<dbReference type="GO" id="GO:0005886">
    <property type="term" value="C:plasma membrane"/>
    <property type="evidence" value="ECO:0007669"/>
    <property type="project" value="UniProtKB-SubCell"/>
</dbReference>
<protein>
    <recommendedName>
        <fullName evidence="3">histidine kinase</fullName>
        <ecNumber evidence="3">2.7.13.3</ecNumber>
    </recommendedName>
</protein>
<dbReference type="SUPFAM" id="SSF55874">
    <property type="entry name" value="ATPase domain of HSP90 chaperone/DNA topoisomerase II/histidine kinase"/>
    <property type="match status" value="1"/>
</dbReference>
<dbReference type="InterPro" id="IPR003660">
    <property type="entry name" value="HAMP_dom"/>
</dbReference>
<evidence type="ECO:0000256" key="5">
    <source>
        <dbReference type="ARBA" id="ARBA00022553"/>
    </source>
</evidence>
<feature type="transmembrane region" description="Helical" evidence="12">
    <location>
        <begin position="287"/>
        <end position="308"/>
    </location>
</feature>
<dbReference type="Pfam" id="PF06580">
    <property type="entry name" value="His_kinase"/>
    <property type="match status" value="1"/>
</dbReference>
<evidence type="ECO:0000256" key="2">
    <source>
        <dbReference type="ARBA" id="ARBA00004651"/>
    </source>
</evidence>
<comment type="subcellular location">
    <subcellularLocation>
        <location evidence="2">Cell membrane</location>
        <topology evidence="2">Multi-pass membrane protein</topology>
    </subcellularLocation>
</comment>
<keyword evidence="4" id="KW-1003">Cell membrane</keyword>
<evidence type="ECO:0000256" key="3">
    <source>
        <dbReference type="ARBA" id="ARBA00012438"/>
    </source>
</evidence>
<dbReference type="EMBL" id="LTAO01000036">
    <property type="protein sequence ID" value="KYG27624.1"/>
    <property type="molecule type" value="Genomic_DNA"/>
</dbReference>
<dbReference type="PROSITE" id="PS50885">
    <property type="entry name" value="HAMP"/>
    <property type="match status" value="1"/>
</dbReference>
<evidence type="ECO:0000256" key="1">
    <source>
        <dbReference type="ARBA" id="ARBA00000085"/>
    </source>
</evidence>
<keyword evidence="5" id="KW-0597">Phosphoprotein</keyword>
<dbReference type="Proteomes" id="UP000075806">
    <property type="component" value="Unassembled WGS sequence"/>
</dbReference>
<accession>A0A161PYJ4</accession>
<keyword evidence="6" id="KW-0808">Transferase</keyword>
<keyword evidence="11 12" id="KW-0472">Membrane</keyword>
<keyword evidence="16" id="KW-1185">Reference proteome</keyword>
<dbReference type="SMART" id="SM00387">
    <property type="entry name" value="HATPase_c"/>
    <property type="match status" value="1"/>
</dbReference>
<keyword evidence="8" id="KW-0418">Kinase</keyword>
<evidence type="ECO:0000313" key="16">
    <source>
        <dbReference type="Proteomes" id="UP000075806"/>
    </source>
</evidence>
<evidence type="ECO:0000259" key="13">
    <source>
        <dbReference type="PROSITE" id="PS50109"/>
    </source>
</evidence>
<dbReference type="PROSITE" id="PS50109">
    <property type="entry name" value="HIS_KIN"/>
    <property type="match status" value="1"/>
</dbReference>
<evidence type="ECO:0000256" key="7">
    <source>
        <dbReference type="ARBA" id="ARBA00022741"/>
    </source>
</evidence>
<dbReference type="EC" id="2.7.13.3" evidence="3"/>
<dbReference type="GO" id="GO:0000155">
    <property type="term" value="F:phosphorelay sensor kinase activity"/>
    <property type="evidence" value="ECO:0007669"/>
    <property type="project" value="InterPro"/>
</dbReference>
<dbReference type="PANTHER" id="PTHR34220:SF7">
    <property type="entry name" value="SENSOR HISTIDINE KINASE YPDA"/>
    <property type="match status" value="1"/>
</dbReference>
<gene>
    <name evidence="15" type="ORF">AZF04_10550</name>
</gene>
<evidence type="ECO:0000256" key="4">
    <source>
        <dbReference type="ARBA" id="ARBA00022475"/>
    </source>
</evidence>
<feature type="domain" description="HAMP" evidence="14">
    <location>
        <begin position="312"/>
        <end position="368"/>
    </location>
</feature>
<keyword evidence="12" id="KW-0812">Transmembrane</keyword>
<evidence type="ECO:0000256" key="11">
    <source>
        <dbReference type="ARBA" id="ARBA00023136"/>
    </source>
</evidence>
<evidence type="ECO:0000256" key="10">
    <source>
        <dbReference type="ARBA" id="ARBA00023012"/>
    </source>
</evidence>
<dbReference type="Gene3D" id="6.10.340.10">
    <property type="match status" value="1"/>
</dbReference>
<dbReference type="InterPro" id="IPR036890">
    <property type="entry name" value="HATPase_C_sf"/>
</dbReference>
<dbReference type="InterPro" id="IPR050640">
    <property type="entry name" value="Bact_2-comp_sensor_kinase"/>
</dbReference>
<dbReference type="InterPro" id="IPR004358">
    <property type="entry name" value="Sig_transdc_His_kin-like_C"/>
</dbReference>
<feature type="domain" description="Histidine kinase" evidence="13">
    <location>
        <begin position="478"/>
        <end position="581"/>
    </location>
</feature>
<dbReference type="Gene3D" id="3.30.565.10">
    <property type="entry name" value="Histidine kinase-like ATPase, C-terminal domain"/>
    <property type="match status" value="1"/>
</dbReference>
<dbReference type="STRING" id="519424.AZF04_10550"/>
<dbReference type="InterPro" id="IPR003594">
    <property type="entry name" value="HATPase_dom"/>
</dbReference>
<dbReference type="Pfam" id="PF02518">
    <property type="entry name" value="HATPase_c"/>
    <property type="match status" value="1"/>
</dbReference>
<evidence type="ECO:0000256" key="8">
    <source>
        <dbReference type="ARBA" id="ARBA00022777"/>
    </source>
</evidence>
<dbReference type="OrthoDB" id="9776552at2"/>
<dbReference type="RefSeq" id="WP_061949755.1">
    <property type="nucleotide sequence ID" value="NZ_LTAO01000036.1"/>
</dbReference>
<sequence length="591" mass="68282">MKNKIHSFYSRLKIKHKMILLLTFILFAFSSGGLMVLQYAFHVYNEEIYKQSAQSLSVSSNSIENELIKLERLSFQLTTDIYVQHYLQQLKSSTSNYEQYIIGMNLRKRLLEIGGSDKYINSIQMYDMNSYDYSIGNRQVIMHEERVKQIMSQAKEHKGGARWVFPGDADPSLLITREIRAYENISLDTIGVLALRINIEELAKDFTNSLKDYNAHLVIFHEGDVVYPLESPISKEKLKVNFTGDSGYHLMDEEREQYFVTYTPAEYTNWTYTIITPFSNLFEAITYVKNAVFIVNIGLFIIILYLSIRLMNGITAPIESLNKKMKIVQSGELDLFVETNKESFYQDETAEMHDNFNVMMRQINELITENYKKQLVIKDSEFKTLQAQINPHFLYNTLESINWTAKIEKQEKISKMAESLGNLLRSTISMKEPIIPLNKELEIVNNYLTIQKYRYEERLSVETNIPSYLLTIPVPKFVLQPLVENSIRYSLEKRIGHCAIKIVARKADDFMFLEVTDNGPGIEEGSVTQLLRGEISSTGTGLGLKNIHERIQLLFGEKYGIHIMSEIEKGTTIQLILPYKEESEDVQCVIG</sequence>
<evidence type="ECO:0000256" key="12">
    <source>
        <dbReference type="SAM" id="Phobius"/>
    </source>
</evidence>
<keyword evidence="10" id="KW-0902">Two-component regulatory system</keyword>
<evidence type="ECO:0000256" key="9">
    <source>
        <dbReference type="ARBA" id="ARBA00022840"/>
    </source>
</evidence>
<proteinExistence type="predicted"/>
<organism evidence="15 16">
    <name type="scientific">Alkalihalobacillus trypoxylicola</name>
    <dbReference type="NCBI Taxonomy" id="519424"/>
    <lineage>
        <taxon>Bacteria</taxon>
        <taxon>Bacillati</taxon>
        <taxon>Bacillota</taxon>
        <taxon>Bacilli</taxon>
        <taxon>Bacillales</taxon>
        <taxon>Bacillaceae</taxon>
        <taxon>Alkalihalobacillus</taxon>
    </lineage>
</organism>
<keyword evidence="9" id="KW-0067">ATP-binding</keyword>
<reference evidence="15" key="1">
    <citation type="submission" date="2016-02" db="EMBL/GenBank/DDBJ databases">
        <title>Genome sequence of Bacillus trypoxylicola KCTC 13244(T).</title>
        <authorList>
            <person name="Jeong H."/>
            <person name="Park S.-H."/>
            <person name="Choi S.-K."/>
        </authorList>
    </citation>
    <scope>NUCLEOTIDE SEQUENCE [LARGE SCALE GENOMIC DNA]</scope>
    <source>
        <strain evidence="15">KCTC 13244</strain>
    </source>
</reference>
<evidence type="ECO:0000259" key="14">
    <source>
        <dbReference type="PROSITE" id="PS50885"/>
    </source>
</evidence>
<comment type="caution">
    <text evidence="15">The sequence shown here is derived from an EMBL/GenBank/DDBJ whole genome shotgun (WGS) entry which is preliminary data.</text>
</comment>
<dbReference type="InterPro" id="IPR010559">
    <property type="entry name" value="Sig_transdc_His_kin_internal"/>
</dbReference>
<keyword evidence="7" id="KW-0547">Nucleotide-binding</keyword>
<evidence type="ECO:0000313" key="15">
    <source>
        <dbReference type="EMBL" id="KYG27624.1"/>
    </source>
</evidence>
<dbReference type="GO" id="GO:0005524">
    <property type="term" value="F:ATP binding"/>
    <property type="evidence" value="ECO:0007669"/>
    <property type="project" value="UniProtKB-KW"/>
</dbReference>
<name>A0A161PYJ4_9BACI</name>
<evidence type="ECO:0000256" key="6">
    <source>
        <dbReference type="ARBA" id="ARBA00022679"/>
    </source>
</evidence>
<dbReference type="PANTHER" id="PTHR34220">
    <property type="entry name" value="SENSOR HISTIDINE KINASE YPDA"/>
    <property type="match status" value="1"/>
</dbReference>
<keyword evidence="12" id="KW-1133">Transmembrane helix</keyword>
<dbReference type="AlphaFoldDB" id="A0A161PYJ4"/>
<comment type="catalytic activity">
    <reaction evidence="1">
        <text>ATP + protein L-histidine = ADP + protein N-phospho-L-histidine.</text>
        <dbReference type="EC" id="2.7.13.3"/>
    </reaction>
</comment>
<dbReference type="InterPro" id="IPR005467">
    <property type="entry name" value="His_kinase_dom"/>
</dbReference>